<dbReference type="PANTHER" id="PTHR30188">
    <property type="entry name" value="ABC TRANSPORTER PERMEASE PROTEIN-RELATED"/>
    <property type="match status" value="1"/>
</dbReference>
<dbReference type="PANTHER" id="PTHR30188:SF3">
    <property type="entry name" value="ABC TRANSPORTER PERMEASE"/>
    <property type="match status" value="1"/>
</dbReference>
<dbReference type="PROSITE" id="PS50801">
    <property type="entry name" value="STAS"/>
    <property type="match status" value="1"/>
</dbReference>
<dbReference type="InterPro" id="IPR030802">
    <property type="entry name" value="Permease_MalE"/>
</dbReference>
<reference evidence="3 4" key="1">
    <citation type="submission" date="2020-04" db="EMBL/GenBank/DDBJ databases">
        <authorList>
            <consortium name="Desulfovibrio sp. FSS-1 genome sequencing consortium"/>
            <person name="Shimoshige H."/>
            <person name="Kobayashi H."/>
            <person name="Maekawa T."/>
        </authorList>
    </citation>
    <scope>NUCLEOTIDE SEQUENCE [LARGE SCALE GENOMIC DNA]</scope>
    <source>
        <strain evidence="3 4">SIID29052-01</strain>
    </source>
</reference>
<proteinExistence type="predicted"/>
<dbReference type="InterPro" id="IPR058548">
    <property type="entry name" value="MlaB-like_STAS"/>
</dbReference>
<comment type="caution">
    <text evidence="3">The sequence shown here is derived from an EMBL/GenBank/DDBJ whole genome shotgun (WGS) entry which is preliminary data.</text>
</comment>
<evidence type="ECO:0000256" key="1">
    <source>
        <dbReference type="SAM" id="Phobius"/>
    </source>
</evidence>
<dbReference type="Pfam" id="PF13466">
    <property type="entry name" value="STAS_2"/>
    <property type="match status" value="1"/>
</dbReference>
<dbReference type="CDD" id="cd07043">
    <property type="entry name" value="STAS_anti-anti-sigma_factors"/>
    <property type="match status" value="1"/>
</dbReference>
<dbReference type="AlphaFoldDB" id="A0A6V8M3H3"/>
<organism evidence="3 4">
    <name type="scientific">Fundidesulfovibrio magnetotacticus</name>
    <dbReference type="NCBI Taxonomy" id="2730080"/>
    <lineage>
        <taxon>Bacteria</taxon>
        <taxon>Pseudomonadati</taxon>
        <taxon>Thermodesulfobacteriota</taxon>
        <taxon>Desulfovibrionia</taxon>
        <taxon>Desulfovibrionales</taxon>
        <taxon>Desulfovibrionaceae</taxon>
        <taxon>Fundidesulfovibrio</taxon>
    </lineage>
</organism>
<sequence>MPSPPTARLAATPAQGGQRVNLSGRLDATGVAELWSDAQRLASRPGPRLEVDASGVDYCDGSGLALLLEMRRKAEAAGASFRLSGLNARFQTLYDEFSPADLDAPQAARSRPGLPEEVGRKAMILFEDIFALVAFVGEFATALAGAAANPRRVRWRDALRVAETAGADAFPIIVLIGFLMGLIMSFQSAMPLKQFGAEIFVANLLGLSLLRELGPLVTAIILAGRSGSAFAAEIGTMTVNEEINALVTMGLDPVRFLVVTRVLAAMAMTPLLTIFFNLAGLVGGALVMLSLGYPLVSFVNQVQAYVTLGDFAGGMFKALVFSLLVCAIGCQRGLRTRGGASSVGAATTSAVVSGIILIAVADGVFAVVFYVMGW</sequence>
<dbReference type="Proteomes" id="UP000494245">
    <property type="component" value="Unassembled WGS sequence"/>
</dbReference>
<keyword evidence="1" id="KW-1133">Transmembrane helix</keyword>
<feature type="transmembrane region" description="Helical" evidence="1">
    <location>
        <begin position="199"/>
        <end position="223"/>
    </location>
</feature>
<accession>A0A6V8M3H3</accession>
<feature type="domain" description="STAS" evidence="2">
    <location>
        <begin position="20"/>
        <end position="95"/>
    </location>
</feature>
<dbReference type="Gene3D" id="3.30.750.24">
    <property type="entry name" value="STAS domain"/>
    <property type="match status" value="1"/>
</dbReference>
<feature type="transmembrane region" description="Helical" evidence="1">
    <location>
        <begin position="169"/>
        <end position="187"/>
    </location>
</feature>
<feature type="transmembrane region" description="Helical" evidence="1">
    <location>
        <begin position="271"/>
        <end position="291"/>
    </location>
</feature>
<dbReference type="GO" id="GO:0005548">
    <property type="term" value="F:phospholipid transporter activity"/>
    <property type="evidence" value="ECO:0007669"/>
    <property type="project" value="TreeGrafter"/>
</dbReference>
<evidence type="ECO:0000313" key="3">
    <source>
        <dbReference type="EMBL" id="GFK95015.1"/>
    </source>
</evidence>
<dbReference type="RefSeq" id="WP_173085640.1">
    <property type="nucleotide sequence ID" value="NZ_BLTE01000013.1"/>
</dbReference>
<protein>
    <submittedName>
        <fullName evidence="3">Putative phospholipid ABC transporter permease protein MlaE</fullName>
    </submittedName>
</protein>
<feature type="transmembrane region" description="Helical" evidence="1">
    <location>
        <begin position="129"/>
        <end position="149"/>
    </location>
</feature>
<keyword evidence="1" id="KW-0472">Membrane</keyword>
<reference evidence="3 4" key="2">
    <citation type="submission" date="2020-05" db="EMBL/GenBank/DDBJ databases">
        <title>Draft genome sequence of Desulfovibrio sp. strainFSS-1.</title>
        <authorList>
            <person name="Shimoshige H."/>
            <person name="Kobayashi H."/>
            <person name="Maekawa T."/>
        </authorList>
    </citation>
    <scope>NUCLEOTIDE SEQUENCE [LARGE SCALE GENOMIC DNA]</scope>
    <source>
        <strain evidence="3 4">SIID29052-01</strain>
    </source>
</reference>
<dbReference type="InterPro" id="IPR036513">
    <property type="entry name" value="STAS_dom_sf"/>
</dbReference>
<dbReference type="Pfam" id="PF02405">
    <property type="entry name" value="MlaE"/>
    <property type="match status" value="1"/>
</dbReference>
<evidence type="ECO:0000313" key="4">
    <source>
        <dbReference type="Proteomes" id="UP000494245"/>
    </source>
</evidence>
<feature type="transmembrane region" description="Helical" evidence="1">
    <location>
        <begin position="311"/>
        <end position="330"/>
    </location>
</feature>
<evidence type="ECO:0000259" key="2">
    <source>
        <dbReference type="PROSITE" id="PS50801"/>
    </source>
</evidence>
<feature type="transmembrane region" description="Helical" evidence="1">
    <location>
        <begin position="350"/>
        <end position="372"/>
    </location>
</feature>
<dbReference type="SUPFAM" id="SSF52091">
    <property type="entry name" value="SpoIIaa-like"/>
    <property type="match status" value="1"/>
</dbReference>
<dbReference type="GO" id="GO:0043190">
    <property type="term" value="C:ATP-binding cassette (ABC) transporter complex"/>
    <property type="evidence" value="ECO:0007669"/>
    <property type="project" value="InterPro"/>
</dbReference>
<keyword evidence="1" id="KW-0812">Transmembrane</keyword>
<dbReference type="InterPro" id="IPR002645">
    <property type="entry name" value="STAS_dom"/>
</dbReference>
<name>A0A6V8M3H3_9BACT</name>
<dbReference type="EMBL" id="BLTE01000013">
    <property type="protein sequence ID" value="GFK95015.1"/>
    <property type="molecule type" value="Genomic_DNA"/>
</dbReference>
<gene>
    <name evidence="3" type="primary">mlaE_1</name>
    <name evidence="3" type="ORF">NNJEOMEG_02863</name>
</gene>
<keyword evidence="4" id="KW-1185">Reference proteome</keyword>